<feature type="region of interest" description="Disordered" evidence="1">
    <location>
        <begin position="1"/>
        <end position="21"/>
    </location>
</feature>
<dbReference type="PANTHER" id="PTHR31912">
    <property type="entry name" value="IP13529P"/>
    <property type="match status" value="1"/>
</dbReference>
<dbReference type="PANTHER" id="PTHR31912:SF36">
    <property type="entry name" value="C2H2-TYPE DOMAIN-CONTAINING PROTEIN"/>
    <property type="match status" value="1"/>
</dbReference>
<dbReference type="AlphaFoldDB" id="A0A9D4SJ72"/>
<reference evidence="2" key="2">
    <citation type="journal article" date="2021" name="World Allergy Organ. J.">
        <title>Chromosome-level assembly of Dermatophagoides farinae genome and transcriptome reveals two novel allergens Der f 37 and Der f 39.</title>
        <authorList>
            <person name="Chen J."/>
            <person name="Cai Z."/>
            <person name="Fan D."/>
            <person name="Hu J."/>
            <person name="Hou Y."/>
            <person name="He Y."/>
            <person name="Zhang Z."/>
            <person name="Zhao Z."/>
            <person name="Gao P."/>
            <person name="Hu W."/>
            <person name="Sun J."/>
            <person name="Li J."/>
            <person name="Ji K."/>
        </authorList>
    </citation>
    <scope>NUCLEOTIDE SEQUENCE</scope>
    <source>
        <strain evidence="2">JKM2019</strain>
    </source>
</reference>
<evidence type="ECO:0000256" key="1">
    <source>
        <dbReference type="SAM" id="MobiDB-lite"/>
    </source>
</evidence>
<gene>
    <name evidence="2" type="ORF">HUG17_5990</name>
</gene>
<proteinExistence type="predicted"/>
<dbReference type="Proteomes" id="UP000828236">
    <property type="component" value="Unassembled WGS sequence"/>
</dbReference>
<evidence type="ECO:0000313" key="2">
    <source>
        <dbReference type="EMBL" id="KAH7643628.1"/>
    </source>
</evidence>
<organism evidence="2">
    <name type="scientific">Dermatophagoides farinae</name>
    <name type="common">American house dust mite</name>
    <dbReference type="NCBI Taxonomy" id="6954"/>
    <lineage>
        <taxon>Eukaryota</taxon>
        <taxon>Metazoa</taxon>
        <taxon>Ecdysozoa</taxon>
        <taxon>Arthropoda</taxon>
        <taxon>Chelicerata</taxon>
        <taxon>Arachnida</taxon>
        <taxon>Acari</taxon>
        <taxon>Acariformes</taxon>
        <taxon>Sarcoptiformes</taxon>
        <taxon>Astigmata</taxon>
        <taxon>Psoroptidia</taxon>
        <taxon>Analgoidea</taxon>
        <taxon>Pyroglyphidae</taxon>
        <taxon>Dermatophagoidinae</taxon>
        <taxon>Dermatophagoides</taxon>
    </lineage>
</organism>
<protein>
    <submittedName>
        <fullName evidence="2">Uncharacterized protein</fullName>
    </submittedName>
</protein>
<dbReference type="EMBL" id="SDOV01000002">
    <property type="protein sequence ID" value="KAH7643628.1"/>
    <property type="molecule type" value="Genomic_DNA"/>
</dbReference>
<sequence>MSIEEIDEEESSSHESNENIVVTSLEEENDDWIGFEESTESRFYDEMLANLGQRSFSRFSEFADKLNRLRINHNISSKAVKEINSIYMDLIENPPKESAFIEGVTRFSNSKFLMDKFITRKENYTKSIQYVKGDISFSYVSIKDIIPILINEDILSSIMSEDQNNVSRYVNSLNLQKTIRIILYADDFGMVNPIGFARGRHKIFSVYMDIDCPMKLRQKSRDIPCVVLAERKQGLKSEKLSVVLKPLVDELKFLSEYGIFLEEFNINVPVKLAFIIGDNLAVAELLGFRQTFGKNFICRYCNSTYAQIKDKDQIEGQLNYMLPENVVHEELAKIKGNKNYKSQYGIKFESPFLSVPINIFQISPPDIFHDFVEGPLGDIIKIIIKKTKVGRENLKRKMAIKYVNDKISFGKKEQIMGKAAQKFEFFCRLIEIFPEWLTDPPEIFYFYDLVRRMIGLMFSKPTESGLKELRKLIKSFQKDIKKYDLIKPKTHFISHYPSLMEFYGCLTAFSTMAWERKHRMLKVLMQHSKNFKNVAKTLMILHQAKLSYESISTPNEWPLNKNIVRLINDEKSSTFILAHSFIKIGNKLLVEGEKITTIPTELPYLKKTISIEKSVRYDTNQISHINCFTFLDKKFVNFIQS</sequence>
<accession>A0A9D4SJ72</accession>
<comment type="caution">
    <text evidence="2">The sequence shown here is derived from an EMBL/GenBank/DDBJ whole genome shotgun (WGS) entry which is preliminary data.</text>
</comment>
<feature type="compositionally biased region" description="Acidic residues" evidence="1">
    <location>
        <begin position="1"/>
        <end position="10"/>
    </location>
</feature>
<name>A0A9D4SJ72_DERFA</name>
<reference evidence="2" key="1">
    <citation type="submission" date="2020-06" db="EMBL/GenBank/DDBJ databases">
        <authorList>
            <person name="Ji K."/>
            <person name="Li J."/>
        </authorList>
    </citation>
    <scope>NUCLEOTIDE SEQUENCE</scope>
    <source>
        <strain evidence="2">JKM2019</strain>
        <tissue evidence="2">Whole body</tissue>
    </source>
</reference>